<keyword evidence="8 12" id="KW-1133">Transmembrane helix</keyword>
<evidence type="ECO:0000256" key="9">
    <source>
        <dbReference type="ARBA" id="ARBA00023136"/>
    </source>
</evidence>
<comment type="function">
    <text evidence="10">Mannosyltransferase that operates in the biosynthetic pathway of dolichol-linked oligosaccharides, the glycan precursors employed in protein asparagine (N)-glycosylation. The assembly of dolichol-linked oligosaccharides begins on the cytosolic side of the endoplasmic reticulum membrane and finishes in its lumen. The sequential addition of sugars to dolichol pyrophosphate produces dolichol-linked oligosaccharides containing fourteen sugars, including two GlcNAcs, nine mannoses and three glucoses. Once assembled, the oligosaccharide is transferred from the lipid to nascent proteins by oligosaccharyltransferases. In the lumen of the endoplasmic reticulum, adds the eighth mannose residue in an alpha-1,6 linkage onto Man(7)GlcNAc(2)-PP-dolichol to produce Man(8)GlcNAc(2)-PP-dolichol.</text>
</comment>
<dbReference type="Proteomes" id="UP000001568">
    <property type="component" value="Chromosome 20"/>
</dbReference>
<comment type="catalytic activity">
    <reaction evidence="11">
        <text>an alpha-D-Man-(1-&gt;2)-alpha-D-Man-(1-&gt;2)-alpha-D-Man-(1-&gt;3)-[alpha-D-Man-(1-&gt;2)-alpha-D-Man-(1-&gt;3)-alpha-D-Man-(1-&gt;6)]-beta-D-Man-(1-&gt;4)-beta-D-GlcNAc-(1-&gt;4)-alpha-D-GlcNAc-diphospho-di-trans,poly-cis-dolichol + a di-trans,poly-cis-dolichyl beta-D-mannosyl phosphate = an alpha-D-Man-(1-&gt;2)-alpha-D-Man-(1-&gt;2)-alpha-D-Man-(1-&gt;3)-[alpha-D-Man-(1-&gt;2)-alpha-D-Man-(1-&gt;3)-[alpha-D-Man-(1-&gt;6)]-alpha-D-Man-(1-&gt;6)]-beta-D-Man-(1-&gt;4)-beta-D-GlcNAc-(1-&gt;4)-alpha-D-GlcNAc-diphospho-di-trans,poly-cis-dolichol + a di-trans,poly-cis-dolichyl phosphate + H(+)</text>
        <dbReference type="Rhea" id="RHEA:29535"/>
        <dbReference type="Rhea" id="RHEA-COMP:19498"/>
        <dbReference type="Rhea" id="RHEA-COMP:19501"/>
        <dbReference type="Rhea" id="RHEA-COMP:19518"/>
        <dbReference type="Rhea" id="RHEA-COMP:19519"/>
        <dbReference type="ChEBI" id="CHEBI:15378"/>
        <dbReference type="ChEBI" id="CHEBI:57683"/>
        <dbReference type="ChEBI" id="CHEBI:58211"/>
        <dbReference type="ChEBI" id="CHEBI:132517"/>
        <dbReference type="ChEBI" id="CHEBI:132519"/>
        <dbReference type="EC" id="2.4.1.260"/>
    </reaction>
    <physiologicalReaction direction="left-to-right" evidence="11">
        <dbReference type="Rhea" id="RHEA:29536"/>
    </physiologicalReaction>
</comment>
<dbReference type="STRING" id="436017.A4SBD1"/>
<name>A4SBD1_OSTLU</name>
<evidence type="ECO:0000313" key="14">
    <source>
        <dbReference type="Proteomes" id="UP000001568"/>
    </source>
</evidence>
<accession>A4SBD1</accession>
<evidence type="ECO:0000256" key="5">
    <source>
        <dbReference type="ARBA" id="ARBA00022679"/>
    </source>
</evidence>
<evidence type="ECO:0000256" key="3">
    <source>
        <dbReference type="ARBA" id="ARBA00007063"/>
    </source>
</evidence>
<comment type="pathway">
    <text evidence="2">Protein modification; protein glycosylation.</text>
</comment>
<proteinExistence type="inferred from homology"/>
<feature type="transmembrane region" description="Helical" evidence="12">
    <location>
        <begin position="114"/>
        <end position="136"/>
    </location>
</feature>
<evidence type="ECO:0000256" key="6">
    <source>
        <dbReference type="ARBA" id="ARBA00022692"/>
    </source>
</evidence>
<dbReference type="HOGENOM" id="CLU_008917_4_2_1"/>
<dbReference type="KEGG" id="olu:OSTLU_43663"/>
<dbReference type="RefSeq" id="XP_001422755.1">
    <property type="nucleotide sequence ID" value="XM_001422718.1"/>
</dbReference>
<gene>
    <name evidence="13" type="ORF">OSTLU_43663</name>
</gene>
<feature type="transmembrane region" description="Helical" evidence="12">
    <location>
        <begin position="342"/>
        <end position="364"/>
    </location>
</feature>
<keyword evidence="14" id="KW-1185">Reference proteome</keyword>
<evidence type="ECO:0000256" key="12">
    <source>
        <dbReference type="RuleBase" id="RU363075"/>
    </source>
</evidence>
<dbReference type="Gramene" id="ABP01072">
    <property type="protein sequence ID" value="ABP01072"/>
    <property type="gene ID" value="OSTLU_43663"/>
</dbReference>
<dbReference type="GO" id="GO:0018279">
    <property type="term" value="P:protein N-linked glycosylation via asparagine"/>
    <property type="evidence" value="ECO:0007669"/>
    <property type="project" value="EnsemblPlants"/>
</dbReference>
<evidence type="ECO:0000256" key="2">
    <source>
        <dbReference type="ARBA" id="ARBA00004922"/>
    </source>
</evidence>
<comment type="subcellular location">
    <subcellularLocation>
        <location evidence="1 12">Endoplasmic reticulum membrane</location>
        <topology evidence="1 12">Multi-pass membrane protein</topology>
    </subcellularLocation>
</comment>
<keyword evidence="9 12" id="KW-0472">Membrane</keyword>
<feature type="transmembrane region" description="Helical" evidence="12">
    <location>
        <begin position="173"/>
        <end position="193"/>
    </location>
</feature>
<dbReference type="GO" id="GO:0005789">
    <property type="term" value="C:endoplasmic reticulum membrane"/>
    <property type="evidence" value="ECO:0007669"/>
    <property type="project" value="UniProtKB-SubCell"/>
</dbReference>
<dbReference type="EC" id="2.4.1.-" evidence="12"/>
<organism evidence="13 14">
    <name type="scientific">Ostreococcus lucimarinus (strain CCE9901)</name>
    <dbReference type="NCBI Taxonomy" id="436017"/>
    <lineage>
        <taxon>Eukaryota</taxon>
        <taxon>Viridiplantae</taxon>
        <taxon>Chlorophyta</taxon>
        <taxon>Mamiellophyceae</taxon>
        <taxon>Mamiellales</taxon>
        <taxon>Bathycoccaceae</taxon>
        <taxon>Ostreococcus</taxon>
    </lineage>
</organism>
<dbReference type="eggNOG" id="KOG2516">
    <property type="taxonomic scope" value="Eukaryota"/>
</dbReference>
<evidence type="ECO:0000256" key="1">
    <source>
        <dbReference type="ARBA" id="ARBA00004477"/>
    </source>
</evidence>
<feature type="transmembrane region" description="Helical" evidence="12">
    <location>
        <begin position="292"/>
        <end position="308"/>
    </location>
</feature>
<evidence type="ECO:0000256" key="8">
    <source>
        <dbReference type="ARBA" id="ARBA00022989"/>
    </source>
</evidence>
<evidence type="ECO:0000256" key="7">
    <source>
        <dbReference type="ARBA" id="ARBA00022824"/>
    </source>
</evidence>
<dbReference type="InterPro" id="IPR005599">
    <property type="entry name" value="GPI_mannosylTrfase"/>
</dbReference>
<dbReference type="OMA" id="WWVEVRM"/>
<protein>
    <recommendedName>
        <fullName evidence="12">Mannosyltransferase</fullName>
        <ecNumber evidence="12">2.4.1.-</ecNumber>
    </recommendedName>
</protein>
<reference evidence="13 14" key="1">
    <citation type="journal article" date="2007" name="Proc. Natl. Acad. Sci. U.S.A.">
        <title>The tiny eukaryote Ostreococcus provides genomic insights into the paradox of plankton speciation.</title>
        <authorList>
            <person name="Palenik B."/>
            <person name="Grimwood J."/>
            <person name="Aerts A."/>
            <person name="Rouze P."/>
            <person name="Salamov A."/>
            <person name="Putnam N."/>
            <person name="Dupont C."/>
            <person name="Jorgensen R."/>
            <person name="Derelle E."/>
            <person name="Rombauts S."/>
            <person name="Zhou K."/>
            <person name="Otillar R."/>
            <person name="Merchant S.S."/>
            <person name="Podell S."/>
            <person name="Gaasterland T."/>
            <person name="Napoli C."/>
            <person name="Gendler K."/>
            <person name="Manuell A."/>
            <person name="Tai V."/>
            <person name="Vallon O."/>
            <person name="Piganeau G."/>
            <person name="Jancek S."/>
            <person name="Heijde M."/>
            <person name="Jabbari K."/>
            <person name="Bowler C."/>
            <person name="Lohr M."/>
            <person name="Robbens S."/>
            <person name="Werner G."/>
            <person name="Dubchak I."/>
            <person name="Pazour G.J."/>
            <person name="Ren Q."/>
            <person name="Paulsen I."/>
            <person name="Delwiche C."/>
            <person name="Schmutz J."/>
            <person name="Rokhsar D."/>
            <person name="Van de Peer Y."/>
            <person name="Moreau H."/>
            <person name="Grigoriev I.V."/>
        </authorList>
    </citation>
    <scope>NUCLEOTIDE SEQUENCE [LARGE SCALE GENOMIC DNA]</scope>
    <source>
        <strain evidence="13 14">CCE9901</strain>
    </source>
</reference>
<dbReference type="PANTHER" id="PTHR22760">
    <property type="entry name" value="GLYCOSYLTRANSFERASE"/>
    <property type="match status" value="1"/>
</dbReference>
<keyword evidence="4 12" id="KW-0328">Glycosyltransferase</keyword>
<keyword evidence="6 12" id="KW-0812">Transmembrane</keyword>
<dbReference type="GeneID" id="5006654"/>
<feature type="transmembrane region" description="Helical" evidence="12">
    <location>
        <begin position="314"/>
        <end position="335"/>
    </location>
</feature>
<dbReference type="EMBL" id="CP000600">
    <property type="protein sequence ID" value="ABP01072.1"/>
    <property type="molecule type" value="Genomic_DNA"/>
</dbReference>
<dbReference type="UniPathway" id="UPA00378"/>
<dbReference type="GO" id="GO:0052917">
    <property type="term" value="F:dol-P-Man:Man(7)GlcNAc(2)-PP-Dol alpha-1,6-mannosyltransferase activity"/>
    <property type="evidence" value="ECO:0007669"/>
    <property type="project" value="UniProtKB-EC"/>
</dbReference>
<evidence type="ECO:0000256" key="10">
    <source>
        <dbReference type="ARBA" id="ARBA00044721"/>
    </source>
</evidence>
<dbReference type="PANTHER" id="PTHR22760:SF1">
    <property type="entry name" value="DOL-P-MAN:MAN(7)GLCNAC(2)-PP-DOL ALPHA-1,6-MANNOSYLTRANSFERASE"/>
    <property type="match status" value="1"/>
</dbReference>
<evidence type="ECO:0000256" key="11">
    <source>
        <dbReference type="ARBA" id="ARBA00048899"/>
    </source>
</evidence>
<dbReference type="CAZy" id="GT22">
    <property type="family name" value="Glycosyltransferase Family 22"/>
</dbReference>
<dbReference type="Pfam" id="PF03901">
    <property type="entry name" value="Glyco_transf_22"/>
    <property type="match status" value="1"/>
</dbReference>
<keyword evidence="7 12" id="KW-0256">Endoplasmic reticulum</keyword>
<dbReference type="AlphaFoldDB" id="A4SBD1"/>
<dbReference type="GO" id="GO:0036503">
    <property type="term" value="P:ERAD pathway"/>
    <property type="evidence" value="ECO:0007669"/>
    <property type="project" value="EnsemblPlants"/>
</dbReference>
<evidence type="ECO:0000313" key="13">
    <source>
        <dbReference type="EMBL" id="ABP01072.1"/>
    </source>
</evidence>
<comment type="similarity">
    <text evidence="3 12">Belongs to the glycosyltransferase 22 family.</text>
</comment>
<dbReference type="OrthoDB" id="19039at2759"/>
<keyword evidence="5" id="KW-0808">Transferase</keyword>
<evidence type="ECO:0000256" key="4">
    <source>
        <dbReference type="ARBA" id="ARBA00022676"/>
    </source>
</evidence>
<sequence length="487" mass="52823">MDAYDVACAMTALAHAYTAPYCKVEESFALQATHDFMFLGLDVASYDHRAFPGVVPRTAIASLALAALARGPWAVWRAVRGTGETKAAARGAARGALGVALARSHAKFRGDVKYAFGDVVGALVAIVSLCEFHMWFYASRPLMNVFALAATLRGCGAWIRSTRSRERTDVREAVIYITVATFLLRCDVVLLLAPMGLHMLASGLISAPRAVGLGSVVALLTIATSTLVDSWFWGRLVWPEGAVLYFNTALNKSSEWGTSPWHWYFSSALPKSLLCAYPLALMSVFIERRARPIMFAALFYVGMYSFLPHKELRFIFPTLPLFNVAAATTLSRVWNNRRKRPLVAVIAAGLLFTSLALVCVFTAASSVNYPGGVAFHRLHHDANVAPRPGSVHVDVPAAMTGVSRFGEAASASSGWSYSKTEGLSVSAFADHGFDYLLNAHEHVPGYEVAFVADGYAGLAVDVKSAPSVLRVKTKPEIYVHRRASLEH</sequence>
<feature type="transmembrane region" description="Helical" evidence="12">
    <location>
        <begin position="262"/>
        <end position="285"/>
    </location>
</feature>